<organism evidence="2 3">
    <name type="scientific">Hydnum rufescens UP504</name>
    <dbReference type="NCBI Taxonomy" id="1448309"/>
    <lineage>
        <taxon>Eukaryota</taxon>
        <taxon>Fungi</taxon>
        <taxon>Dikarya</taxon>
        <taxon>Basidiomycota</taxon>
        <taxon>Agaricomycotina</taxon>
        <taxon>Agaricomycetes</taxon>
        <taxon>Cantharellales</taxon>
        <taxon>Hydnaceae</taxon>
        <taxon>Hydnum</taxon>
    </lineage>
</organism>
<feature type="region of interest" description="Disordered" evidence="1">
    <location>
        <begin position="91"/>
        <end position="138"/>
    </location>
</feature>
<dbReference type="Proteomes" id="UP000886523">
    <property type="component" value="Unassembled WGS sequence"/>
</dbReference>
<dbReference type="AlphaFoldDB" id="A0A9P6ADZ4"/>
<proteinExistence type="predicted"/>
<name>A0A9P6ADZ4_9AGAM</name>
<evidence type="ECO:0000313" key="3">
    <source>
        <dbReference type="Proteomes" id="UP000886523"/>
    </source>
</evidence>
<reference evidence="2" key="1">
    <citation type="journal article" date="2020" name="Nat. Commun.">
        <title>Large-scale genome sequencing of mycorrhizal fungi provides insights into the early evolution of symbiotic traits.</title>
        <authorList>
            <person name="Miyauchi S."/>
            <person name="Kiss E."/>
            <person name="Kuo A."/>
            <person name="Drula E."/>
            <person name="Kohler A."/>
            <person name="Sanchez-Garcia M."/>
            <person name="Morin E."/>
            <person name="Andreopoulos B."/>
            <person name="Barry K.W."/>
            <person name="Bonito G."/>
            <person name="Buee M."/>
            <person name="Carver A."/>
            <person name="Chen C."/>
            <person name="Cichocki N."/>
            <person name="Clum A."/>
            <person name="Culley D."/>
            <person name="Crous P.W."/>
            <person name="Fauchery L."/>
            <person name="Girlanda M."/>
            <person name="Hayes R.D."/>
            <person name="Keri Z."/>
            <person name="LaButti K."/>
            <person name="Lipzen A."/>
            <person name="Lombard V."/>
            <person name="Magnuson J."/>
            <person name="Maillard F."/>
            <person name="Murat C."/>
            <person name="Nolan M."/>
            <person name="Ohm R.A."/>
            <person name="Pangilinan J."/>
            <person name="Pereira M.F."/>
            <person name="Perotto S."/>
            <person name="Peter M."/>
            <person name="Pfister S."/>
            <person name="Riley R."/>
            <person name="Sitrit Y."/>
            <person name="Stielow J.B."/>
            <person name="Szollosi G."/>
            <person name="Zifcakova L."/>
            <person name="Stursova M."/>
            <person name="Spatafora J.W."/>
            <person name="Tedersoo L."/>
            <person name="Vaario L.M."/>
            <person name="Yamada A."/>
            <person name="Yan M."/>
            <person name="Wang P."/>
            <person name="Xu J."/>
            <person name="Bruns T."/>
            <person name="Baldrian P."/>
            <person name="Vilgalys R."/>
            <person name="Dunand C."/>
            <person name="Henrissat B."/>
            <person name="Grigoriev I.V."/>
            <person name="Hibbett D."/>
            <person name="Nagy L.G."/>
            <person name="Martin F.M."/>
        </authorList>
    </citation>
    <scope>NUCLEOTIDE SEQUENCE</scope>
    <source>
        <strain evidence="2">UP504</strain>
    </source>
</reference>
<feature type="compositionally biased region" description="Basic and acidic residues" evidence="1">
    <location>
        <begin position="112"/>
        <end position="130"/>
    </location>
</feature>
<protein>
    <submittedName>
        <fullName evidence="2">Uncharacterized protein</fullName>
    </submittedName>
</protein>
<sequence>MATTFVTLNFRHVIDLLHYIEVAPTASWQSRWWVDIVIGILHGGFRGSWVQSPSSDWLRTTLGFFSRHATTLESVERQFAIQHPNARKISLRDPETWKNELTSPSQPPSSKPDGRSGADSKLARMKEKTPETPNLTGRITRLDSAPMARGGYSSVWRGTLLSATPDDPDRATEVALKVLHASSTDESTVKRKLLKKCEYGPNCVTRTWYNY</sequence>
<dbReference type="EMBL" id="MU129284">
    <property type="protein sequence ID" value="KAF9503938.1"/>
    <property type="molecule type" value="Genomic_DNA"/>
</dbReference>
<accession>A0A9P6ADZ4</accession>
<gene>
    <name evidence="2" type="ORF">BS47DRAFT_734681</name>
</gene>
<evidence type="ECO:0000313" key="2">
    <source>
        <dbReference type="EMBL" id="KAF9503938.1"/>
    </source>
</evidence>
<comment type="caution">
    <text evidence="2">The sequence shown here is derived from an EMBL/GenBank/DDBJ whole genome shotgun (WGS) entry which is preliminary data.</text>
</comment>
<keyword evidence="3" id="KW-1185">Reference proteome</keyword>
<evidence type="ECO:0000256" key="1">
    <source>
        <dbReference type="SAM" id="MobiDB-lite"/>
    </source>
</evidence>
<dbReference type="OrthoDB" id="2683818at2759"/>